<evidence type="ECO:0000313" key="2">
    <source>
        <dbReference type="EMBL" id="RAL66362.1"/>
    </source>
</evidence>
<proteinExistence type="predicted"/>
<name>A0A395J1J8_9HELO</name>
<evidence type="ECO:0000313" key="3">
    <source>
        <dbReference type="Proteomes" id="UP000249056"/>
    </source>
</evidence>
<feature type="compositionally biased region" description="Polar residues" evidence="1">
    <location>
        <begin position="1"/>
        <end position="20"/>
    </location>
</feature>
<comment type="caution">
    <text evidence="2">The sequence shown here is derived from an EMBL/GenBank/DDBJ whole genome shotgun (WGS) entry which is preliminary data.</text>
</comment>
<feature type="compositionally biased region" description="Basic residues" evidence="1">
    <location>
        <begin position="357"/>
        <end position="368"/>
    </location>
</feature>
<feature type="compositionally biased region" description="Basic and acidic residues" evidence="1">
    <location>
        <begin position="312"/>
        <end position="339"/>
    </location>
</feature>
<feature type="region of interest" description="Disordered" evidence="1">
    <location>
        <begin position="1"/>
        <end position="21"/>
    </location>
</feature>
<keyword evidence="3" id="KW-1185">Reference proteome</keyword>
<protein>
    <submittedName>
        <fullName evidence="2">Uncharacterized protein</fullName>
    </submittedName>
</protein>
<feature type="region of interest" description="Disordered" evidence="1">
    <location>
        <begin position="48"/>
        <end position="85"/>
    </location>
</feature>
<feature type="region of interest" description="Disordered" evidence="1">
    <location>
        <begin position="303"/>
        <end position="425"/>
    </location>
</feature>
<evidence type="ECO:0000256" key="1">
    <source>
        <dbReference type="SAM" id="MobiDB-lite"/>
    </source>
</evidence>
<dbReference type="Proteomes" id="UP000249056">
    <property type="component" value="Unassembled WGS sequence"/>
</dbReference>
<feature type="compositionally biased region" description="Basic and acidic residues" evidence="1">
    <location>
        <begin position="369"/>
        <end position="386"/>
    </location>
</feature>
<dbReference type="AlphaFoldDB" id="A0A395J1J8"/>
<dbReference type="OrthoDB" id="3903267at2759"/>
<gene>
    <name evidence="2" type="ORF">DID88_006031</name>
</gene>
<sequence length="514" mass="57477">MSSVNTDINMSDALDSSQGPGNIKVIVKLEKQSSARRGYVATPGRFRAVDKSKATPAADDRPLDSIEKYGNYEPVTPTKSSARAFQGRCTKMARSRSPEKTSSIKRKADKFANTRQSPMCEKSGWRTAGEVLAEDDDNGDDWEDDHAGVRSDDNTWNQVEKVIGSTGKPTHPNGRAEGRKLVSWHRTRMMEKLILHIVFECRRANINLPWDKIAHRLCPASSGAAAQQFINKMRDVLITEGHLVPPPIGKKAVPKNISFCRVDEEIVDLKESLVVPGVSRGSGTYRRNKDLWSCKKSSIAEETPTKIVRARPRPDKQLSKAKPGRKEKTSKNKRERSESLDPAEMPSDDDYNPGNRLKIKGSRKRKVKVKSERNYDSDEDMEKTTYSEDESFGYSDDNAYLQDTPSKKKSSGIQAMTPFPEGITSNFAQERSTDDKIENDEDVQFDNDGALEEFYDSENTGINNSALDGDDVFGPEGLRLDNNHGVELRPEALFNSNYIGDMNTACNFYGSRVE</sequence>
<feature type="compositionally biased region" description="Basic and acidic residues" evidence="1">
    <location>
        <begin position="48"/>
        <end position="67"/>
    </location>
</feature>
<dbReference type="EMBL" id="QKRW01000007">
    <property type="protein sequence ID" value="RAL66362.1"/>
    <property type="molecule type" value="Genomic_DNA"/>
</dbReference>
<organism evidence="2 3">
    <name type="scientific">Monilinia fructigena</name>
    <dbReference type="NCBI Taxonomy" id="38457"/>
    <lineage>
        <taxon>Eukaryota</taxon>
        <taxon>Fungi</taxon>
        <taxon>Dikarya</taxon>
        <taxon>Ascomycota</taxon>
        <taxon>Pezizomycotina</taxon>
        <taxon>Leotiomycetes</taxon>
        <taxon>Helotiales</taxon>
        <taxon>Sclerotiniaceae</taxon>
        <taxon>Monilinia</taxon>
    </lineage>
</organism>
<accession>A0A395J1J8</accession>
<reference evidence="2 3" key="1">
    <citation type="submission" date="2018-06" db="EMBL/GenBank/DDBJ databases">
        <title>Genome Sequence of the Brown Rot Fungal Pathogen Monilinia fructigena.</title>
        <authorList>
            <person name="Landi L."/>
            <person name="De Miccolis Angelini R.M."/>
            <person name="Pollastro S."/>
            <person name="Abate D."/>
            <person name="Faretra F."/>
            <person name="Romanazzi G."/>
        </authorList>
    </citation>
    <scope>NUCLEOTIDE SEQUENCE [LARGE SCALE GENOMIC DNA]</scope>
    <source>
        <strain evidence="2 3">Mfrg269</strain>
    </source>
</reference>